<evidence type="ECO:0000256" key="4">
    <source>
        <dbReference type="ARBA" id="ARBA00022692"/>
    </source>
</evidence>
<feature type="transmembrane region" description="Helical" evidence="7">
    <location>
        <begin position="25"/>
        <end position="46"/>
    </location>
</feature>
<accession>A0A543DQJ7</accession>
<dbReference type="Gene3D" id="1.10.3720.10">
    <property type="entry name" value="MetI-like"/>
    <property type="match status" value="1"/>
</dbReference>
<reference evidence="9 10" key="1">
    <citation type="submission" date="2019-06" db="EMBL/GenBank/DDBJ databases">
        <title>Sequencing the genomes of 1000 actinobacteria strains.</title>
        <authorList>
            <person name="Klenk H.-P."/>
        </authorList>
    </citation>
    <scope>NUCLEOTIDE SEQUENCE [LARGE SCALE GENOMIC DNA]</scope>
    <source>
        <strain evidence="9 10">DSM 45301</strain>
    </source>
</reference>
<gene>
    <name evidence="9" type="ORF">FB558_4159</name>
</gene>
<evidence type="ECO:0000256" key="6">
    <source>
        <dbReference type="ARBA" id="ARBA00023136"/>
    </source>
</evidence>
<evidence type="ECO:0000313" key="10">
    <source>
        <dbReference type="Proteomes" id="UP000315677"/>
    </source>
</evidence>
<feature type="transmembrane region" description="Helical" evidence="7">
    <location>
        <begin position="183"/>
        <end position="200"/>
    </location>
</feature>
<evidence type="ECO:0000256" key="3">
    <source>
        <dbReference type="ARBA" id="ARBA00022475"/>
    </source>
</evidence>
<dbReference type="SUPFAM" id="SSF161098">
    <property type="entry name" value="MetI-like"/>
    <property type="match status" value="1"/>
</dbReference>
<proteinExistence type="inferred from homology"/>
<evidence type="ECO:0000256" key="5">
    <source>
        <dbReference type="ARBA" id="ARBA00022989"/>
    </source>
</evidence>
<evidence type="ECO:0000313" key="9">
    <source>
        <dbReference type="EMBL" id="TQM11594.1"/>
    </source>
</evidence>
<dbReference type="Pfam" id="PF00528">
    <property type="entry name" value="BPD_transp_1"/>
    <property type="match status" value="1"/>
</dbReference>
<protein>
    <submittedName>
        <fullName evidence="9">NitT/TauT family transport system permease protein</fullName>
    </submittedName>
</protein>
<evidence type="ECO:0000256" key="2">
    <source>
        <dbReference type="ARBA" id="ARBA00022448"/>
    </source>
</evidence>
<feature type="transmembrane region" description="Helical" evidence="7">
    <location>
        <begin position="111"/>
        <end position="130"/>
    </location>
</feature>
<dbReference type="GO" id="GO:0055085">
    <property type="term" value="P:transmembrane transport"/>
    <property type="evidence" value="ECO:0007669"/>
    <property type="project" value="InterPro"/>
</dbReference>
<name>A0A543DQJ7_9PSEU</name>
<dbReference type="RefSeq" id="WP_142055855.1">
    <property type="nucleotide sequence ID" value="NZ_VFPA01000002.1"/>
</dbReference>
<keyword evidence="10" id="KW-1185">Reference proteome</keyword>
<sequence length="274" mass="28979">MTTPPTSNATGLAARLARLDRKHKALVFGGEVVLFLAVWQVVVGQWRLVNATFFPPPLSVLDGLVDLVSSGTLTEHALTSVQSWVTGFALAAAIGIPLGLLMGSSLPVDRIVGPLAWTIYATPMLAYQPLSKAWFGFGTGPVVFLVVIAAVFPILLNVSAGIRTTNPSLISAGRVYGGSRFQLYRKVLLPSTVAFLFAGLRQAAVMATIGMIAAELTGSSTGMGALIMRTSNTYNTAQSFAAIGLVVLWSVAMTQLISGLGRWWAPWTRTGGRS</sequence>
<dbReference type="PROSITE" id="PS50928">
    <property type="entry name" value="ABC_TM1"/>
    <property type="match status" value="1"/>
</dbReference>
<feature type="transmembrane region" description="Helical" evidence="7">
    <location>
        <begin position="206"/>
        <end position="228"/>
    </location>
</feature>
<keyword evidence="4 7" id="KW-0812">Transmembrane</keyword>
<feature type="transmembrane region" description="Helical" evidence="7">
    <location>
        <begin position="84"/>
        <end position="104"/>
    </location>
</feature>
<dbReference type="EMBL" id="VFPA01000002">
    <property type="protein sequence ID" value="TQM11594.1"/>
    <property type="molecule type" value="Genomic_DNA"/>
</dbReference>
<dbReference type="AlphaFoldDB" id="A0A543DQJ7"/>
<keyword evidence="2 7" id="KW-0813">Transport</keyword>
<dbReference type="InterPro" id="IPR035906">
    <property type="entry name" value="MetI-like_sf"/>
</dbReference>
<dbReference type="CDD" id="cd06261">
    <property type="entry name" value="TM_PBP2"/>
    <property type="match status" value="1"/>
</dbReference>
<keyword evidence="3" id="KW-1003">Cell membrane</keyword>
<feature type="domain" description="ABC transmembrane type-1" evidence="8">
    <location>
        <begin position="77"/>
        <end position="258"/>
    </location>
</feature>
<comment type="similarity">
    <text evidence="7">Belongs to the binding-protein-dependent transport system permease family.</text>
</comment>
<feature type="transmembrane region" description="Helical" evidence="7">
    <location>
        <begin position="240"/>
        <end position="265"/>
    </location>
</feature>
<evidence type="ECO:0000259" key="8">
    <source>
        <dbReference type="PROSITE" id="PS50928"/>
    </source>
</evidence>
<dbReference type="Proteomes" id="UP000315677">
    <property type="component" value="Unassembled WGS sequence"/>
</dbReference>
<evidence type="ECO:0000256" key="7">
    <source>
        <dbReference type="RuleBase" id="RU363032"/>
    </source>
</evidence>
<dbReference type="InterPro" id="IPR000515">
    <property type="entry name" value="MetI-like"/>
</dbReference>
<feature type="transmembrane region" description="Helical" evidence="7">
    <location>
        <begin position="142"/>
        <end position="162"/>
    </location>
</feature>
<dbReference type="OrthoDB" id="7274389at2"/>
<organism evidence="9 10">
    <name type="scientific">Pseudonocardia kunmingensis</name>
    <dbReference type="NCBI Taxonomy" id="630975"/>
    <lineage>
        <taxon>Bacteria</taxon>
        <taxon>Bacillati</taxon>
        <taxon>Actinomycetota</taxon>
        <taxon>Actinomycetes</taxon>
        <taxon>Pseudonocardiales</taxon>
        <taxon>Pseudonocardiaceae</taxon>
        <taxon>Pseudonocardia</taxon>
    </lineage>
</organism>
<dbReference type="PANTHER" id="PTHR30151:SF0">
    <property type="entry name" value="ABC TRANSPORTER PERMEASE PROTEIN MJ0413-RELATED"/>
    <property type="match status" value="1"/>
</dbReference>
<keyword evidence="6 7" id="KW-0472">Membrane</keyword>
<evidence type="ECO:0000256" key="1">
    <source>
        <dbReference type="ARBA" id="ARBA00004651"/>
    </source>
</evidence>
<keyword evidence="5 7" id="KW-1133">Transmembrane helix</keyword>
<comment type="subcellular location">
    <subcellularLocation>
        <location evidence="1 7">Cell membrane</location>
        <topology evidence="1 7">Multi-pass membrane protein</topology>
    </subcellularLocation>
</comment>
<dbReference type="PANTHER" id="PTHR30151">
    <property type="entry name" value="ALKANE SULFONATE ABC TRANSPORTER-RELATED, MEMBRANE SUBUNIT"/>
    <property type="match status" value="1"/>
</dbReference>
<dbReference type="GO" id="GO:0005886">
    <property type="term" value="C:plasma membrane"/>
    <property type="evidence" value="ECO:0007669"/>
    <property type="project" value="UniProtKB-SubCell"/>
</dbReference>
<comment type="caution">
    <text evidence="9">The sequence shown here is derived from an EMBL/GenBank/DDBJ whole genome shotgun (WGS) entry which is preliminary data.</text>
</comment>